<protein>
    <submittedName>
        <fullName evidence="1">Uncharacterized protein</fullName>
    </submittedName>
</protein>
<sequence length="70" mass="8353">MVDPYTLNSYFDNISISSTINNSFVYKFNYNENENKLISSEIEGSIDYEDNSEFISRRKDLTFDDLINYW</sequence>
<dbReference type="Proteomes" id="UP000257559">
    <property type="component" value="Chromosome"/>
</dbReference>
<accession>A0A3B0QB65</accession>
<organism evidence="1 2">
    <name type="scientific">Mycoplasmopsis edwardii</name>
    <dbReference type="NCBI Taxonomy" id="53558"/>
    <lineage>
        <taxon>Bacteria</taxon>
        <taxon>Bacillati</taxon>
        <taxon>Mycoplasmatota</taxon>
        <taxon>Mycoplasmoidales</taxon>
        <taxon>Metamycoplasmataceae</taxon>
        <taxon>Mycoplasmopsis</taxon>
    </lineage>
</organism>
<proteinExistence type="predicted"/>
<dbReference type="EMBL" id="LS991951">
    <property type="protein sequence ID" value="SYV97213.1"/>
    <property type="molecule type" value="Genomic_DNA"/>
</dbReference>
<evidence type="ECO:0000313" key="2">
    <source>
        <dbReference type="Proteomes" id="UP000257559"/>
    </source>
</evidence>
<dbReference type="AlphaFoldDB" id="A0A3B0QB65"/>
<reference evidence="2" key="1">
    <citation type="submission" date="2018-06" db="EMBL/GenBank/DDBJ databases">
        <authorList>
            <consortium name="Pathogen Informatics"/>
        </authorList>
    </citation>
    <scope>NUCLEOTIDE SEQUENCE [LARGE SCALE GENOMIC DNA]</scope>
    <source>
        <strain evidence="2">NCTC10132</strain>
    </source>
</reference>
<evidence type="ECO:0000313" key="1">
    <source>
        <dbReference type="EMBL" id="SYV97213.1"/>
    </source>
</evidence>
<feature type="non-terminal residue" evidence="1">
    <location>
        <position position="70"/>
    </location>
</feature>
<dbReference type="KEGG" id="medw:NCTC10132_00572"/>
<name>A0A3B0QB65_9BACT</name>
<keyword evidence="2" id="KW-1185">Reference proteome</keyword>
<gene>
    <name evidence="1" type="ORF">NCTC10132_00572</name>
</gene>